<reference evidence="1" key="1">
    <citation type="submission" date="2023-07" db="EMBL/GenBank/DDBJ databases">
        <title>A collection of bacterial strains from the Burkholderia cepacia Research Laboratory and Repository.</title>
        <authorList>
            <person name="Lipuma J."/>
            <person name="Spilker T."/>
            <person name="Caverly L."/>
        </authorList>
    </citation>
    <scope>NUCLEOTIDE SEQUENCE</scope>
    <source>
        <strain evidence="1">AU42020</strain>
    </source>
</reference>
<comment type="caution">
    <text evidence="1">The sequence shown here is derived from an EMBL/GenBank/DDBJ whole genome shotgun (WGS) entry which is preliminary data.</text>
</comment>
<protein>
    <submittedName>
        <fullName evidence="1">Uncharacterized protein</fullName>
    </submittedName>
</protein>
<dbReference type="RefSeq" id="WP_301755247.1">
    <property type="nucleotide sequence ID" value="NZ_JAUJSQ010000003.1"/>
</dbReference>
<sequence length="105" mass="11729">MRSVSDRIDPARRPHATMEMQMVFFACSKAGVAAFERLWRDDPAHRLWVDAGVLSDEALAALRSMGMLVTDFTGHVRAADAREMAQAVDAIREHHPAEPIWIEAS</sequence>
<accession>A0ABT8P910</accession>
<proteinExistence type="predicted"/>
<evidence type="ECO:0000313" key="1">
    <source>
        <dbReference type="EMBL" id="MDN7931589.1"/>
    </source>
</evidence>
<organism evidence="1 2">
    <name type="scientific">Burkholderia metallica</name>
    <dbReference type="NCBI Taxonomy" id="488729"/>
    <lineage>
        <taxon>Bacteria</taxon>
        <taxon>Pseudomonadati</taxon>
        <taxon>Pseudomonadota</taxon>
        <taxon>Betaproteobacteria</taxon>
        <taxon>Burkholderiales</taxon>
        <taxon>Burkholderiaceae</taxon>
        <taxon>Burkholderia</taxon>
        <taxon>Burkholderia cepacia complex</taxon>
    </lineage>
</organism>
<evidence type="ECO:0000313" key="2">
    <source>
        <dbReference type="Proteomes" id="UP001171606"/>
    </source>
</evidence>
<gene>
    <name evidence="1" type="ORF">QZM52_09845</name>
</gene>
<dbReference type="EMBL" id="JAUJSQ010000003">
    <property type="protein sequence ID" value="MDN7931589.1"/>
    <property type="molecule type" value="Genomic_DNA"/>
</dbReference>
<dbReference type="Proteomes" id="UP001171606">
    <property type="component" value="Unassembled WGS sequence"/>
</dbReference>
<name>A0ABT8P910_9BURK</name>
<keyword evidence="2" id="KW-1185">Reference proteome</keyword>